<dbReference type="STRING" id="350688.Clos_1210"/>
<gene>
    <name evidence="2" type="ordered locus">Clos_1210</name>
</gene>
<dbReference type="KEGG" id="aoe:Clos_1210"/>
<protein>
    <recommendedName>
        <fullName evidence="4">DUF3953 domain-containing protein</fullName>
    </recommendedName>
</protein>
<dbReference type="EMBL" id="CP000853">
    <property type="protein sequence ID" value="ABW18756.1"/>
    <property type="molecule type" value="Genomic_DNA"/>
</dbReference>
<evidence type="ECO:0000313" key="2">
    <source>
        <dbReference type="EMBL" id="ABW18756.1"/>
    </source>
</evidence>
<keyword evidence="1" id="KW-0812">Transmembrane</keyword>
<keyword evidence="3" id="KW-1185">Reference proteome</keyword>
<feature type="transmembrane region" description="Helical" evidence="1">
    <location>
        <begin position="41"/>
        <end position="60"/>
    </location>
</feature>
<reference evidence="3" key="1">
    <citation type="submission" date="2007-10" db="EMBL/GenBank/DDBJ databases">
        <title>Complete genome of Alkaliphilus oremlandii OhILAs.</title>
        <authorList>
            <person name="Copeland A."/>
            <person name="Lucas S."/>
            <person name="Lapidus A."/>
            <person name="Barry K."/>
            <person name="Detter J.C."/>
            <person name="Glavina del Rio T."/>
            <person name="Hammon N."/>
            <person name="Israni S."/>
            <person name="Dalin E."/>
            <person name="Tice H."/>
            <person name="Pitluck S."/>
            <person name="Chain P."/>
            <person name="Malfatti S."/>
            <person name="Shin M."/>
            <person name="Vergez L."/>
            <person name="Schmutz J."/>
            <person name="Larimer F."/>
            <person name="Land M."/>
            <person name="Hauser L."/>
            <person name="Kyrpides N."/>
            <person name="Mikhailova N."/>
            <person name="Stolz J.F."/>
            <person name="Dawson A."/>
            <person name="Fisher E."/>
            <person name="Crable B."/>
            <person name="Perera E."/>
            <person name="Lisak J."/>
            <person name="Ranganathan M."/>
            <person name="Basu P."/>
            <person name="Richardson P."/>
        </authorList>
    </citation>
    <scope>NUCLEOTIDE SEQUENCE [LARGE SCALE GENOMIC DNA]</scope>
    <source>
        <strain evidence="3">OhILAs</strain>
    </source>
</reference>
<proteinExistence type="predicted"/>
<sequence>MDLLFGEELMMKVSKYFQIAFLIVGALVALEFIFMRGMFSWFIAVIAIMVVGALNTIVNIKNKEWLQAALYILSTIAFCMGYFVLA</sequence>
<feature type="transmembrane region" description="Helical" evidence="1">
    <location>
        <begin position="66"/>
        <end position="85"/>
    </location>
</feature>
<evidence type="ECO:0000256" key="1">
    <source>
        <dbReference type="SAM" id="Phobius"/>
    </source>
</evidence>
<feature type="transmembrane region" description="Helical" evidence="1">
    <location>
        <begin position="16"/>
        <end position="34"/>
    </location>
</feature>
<dbReference type="Proteomes" id="UP000000269">
    <property type="component" value="Chromosome"/>
</dbReference>
<accession>A8MF87</accession>
<organism evidence="2 3">
    <name type="scientific">Alkaliphilus oremlandii (strain OhILAs)</name>
    <name type="common">Clostridium oremlandii (strain OhILAs)</name>
    <dbReference type="NCBI Taxonomy" id="350688"/>
    <lineage>
        <taxon>Bacteria</taxon>
        <taxon>Bacillati</taxon>
        <taxon>Bacillota</taxon>
        <taxon>Clostridia</taxon>
        <taxon>Peptostreptococcales</taxon>
        <taxon>Natronincolaceae</taxon>
        <taxon>Alkaliphilus</taxon>
    </lineage>
</organism>
<dbReference type="HOGENOM" id="CLU_2490938_0_0_9"/>
<evidence type="ECO:0000313" key="3">
    <source>
        <dbReference type="Proteomes" id="UP000000269"/>
    </source>
</evidence>
<name>A8MF87_ALKOO</name>
<keyword evidence="1" id="KW-1133">Transmembrane helix</keyword>
<evidence type="ECO:0008006" key="4">
    <source>
        <dbReference type="Google" id="ProtNLM"/>
    </source>
</evidence>
<dbReference type="AlphaFoldDB" id="A8MF87"/>
<keyword evidence="1" id="KW-0472">Membrane</keyword>